<name>A0A2C9WPQ7_MANES</name>
<proteinExistence type="predicted"/>
<protein>
    <submittedName>
        <fullName evidence="1">Uncharacterized protein</fullName>
    </submittedName>
</protein>
<dbReference type="AlphaFoldDB" id="A0A2C9WPQ7"/>
<accession>A0A2C9WPQ7</accession>
<dbReference type="EMBL" id="CM004387">
    <property type="protein sequence ID" value="OAY62528.1"/>
    <property type="molecule type" value="Genomic_DNA"/>
</dbReference>
<evidence type="ECO:0000313" key="1">
    <source>
        <dbReference type="EMBL" id="OAY62528.1"/>
    </source>
</evidence>
<reference evidence="1" key="1">
    <citation type="submission" date="2016-02" db="EMBL/GenBank/DDBJ databases">
        <title>WGS assembly of Manihot esculenta.</title>
        <authorList>
            <person name="Bredeson J.V."/>
            <person name="Prochnik S.E."/>
            <person name="Lyons J.B."/>
            <person name="Schmutz J."/>
            <person name="Grimwood J."/>
            <person name="Vrebalov J."/>
            <person name="Bart R.S."/>
            <person name="Amuge T."/>
            <person name="Ferguson M.E."/>
            <person name="Green R."/>
            <person name="Putnam N."/>
            <person name="Stites J."/>
            <person name="Rounsley S."/>
            <person name="Rokhsar D.S."/>
        </authorList>
    </citation>
    <scope>NUCLEOTIDE SEQUENCE [LARGE SCALE GENOMIC DNA]</scope>
    <source>
        <tissue evidence="1">Leaf</tissue>
    </source>
</reference>
<organism evidence="1">
    <name type="scientific">Manihot esculenta</name>
    <name type="common">Cassava</name>
    <name type="synonym">Jatropha manihot</name>
    <dbReference type="NCBI Taxonomy" id="3983"/>
    <lineage>
        <taxon>Eukaryota</taxon>
        <taxon>Viridiplantae</taxon>
        <taxon>Streptophyta</taxon>
        <taxon>Embryophyta</taxon>
        <taxon>Tracheophyta</taxon>
        <taxon>Spermatophyta</taxon>
        <taxon>Magnoliopsida</taxon>
        <taxon>eudicotyledons</taxon>
        <taxon>Gunneridae</taxon>
        <taxon>Pentapetalae</taxon>
        <taxon>rosids</taxon>
        <taxon>fabids</taxon>
        <taxon>Malpighiales</taxon>
        <taxon>Euphorbiaceae</taxon>
        <taxon>Crotonoideae</taxon>
        <taxon>Manihoteae</taxon>
        <taxon>Manihot</taxon>
    </lineage>
</organism>
<sequence length="36" mass="4306">MELRLLAKLFLEERGENLEINAENIHRIIRNKKTSI</sequence>
<gene>
    <name evidence="1" type="ORF">MANES_01G274000</name>
</gene>